<evidence type="ECO:0000313" key="3">
    <source>
        <dbReference type="Proteomes" id="UP000078561"/>
    </source>
</evidence>
<evidence type="ECO:0000256" key="1">
    <source>
        <dbReference type="SAM" id="MobiDB-lite"/>
    </source>
</evidence>
<evidence type="ECO:0000313" key="2">
    <source>
        <dbReference type="EMBL" id="SAM03253.1"/>
    </source>
</evidence>
<reference evidence="2" key="1">
    <citation type="submission" date="2016-04" db="EMBL/GenBank/DDBJ databases">
        <authorList>
            <person name="Evans L.H."/>
            <person name="Alamgir A."/>
            <person name="Owens N."/>
            <person name="Weber N.D."/>
            <person name="Virtaneva K."/>
            <person name="Barbian K."/>
            <person name="Babar A."/>
            <person name="Rosenke K."/>
        </authorList>
    </citation>
    <scope>NUCLEOTIDE SEQUENCE [LARGE SCALE GENOMIC DNA]</scope>
    <source>
        <strain evidence="2">CBS 101.48</strain>
    </source>
</reference>
<feature type="region of interest" description="Disordered" evidence="1">
    <location>
        <begin position="114"/>
        <end position="148"/>
    </location>
</feature>
<gene>
    <name evidence="2" type="primary">ABSGL_09071.1 scaffold 10677</name>
</gene>
<name>A0A163K039_ABSGL</name>
<dbReference type="InParanoid" id="A0A163K039"/>
<keyword evidence="3" id="KW-1185">Reference proteome</keyword>
<dbReference type="AlphaFoldDB" id="A0A163K039"/>
<accession>A0A163K039</accession>
<feature type="compositionally biased region" description="Basic and acidic residues" evidence="1">
    <location>
        <begin position="139"/>
        <end position="148"/>
    </location>
</feature>
<proteinExistence type="predicted"/>
<organism evidence="2">
    <name type="scientific">Absidia glauca</name>
    <name type="common">Pin mould</name>
    <dbReference type="NCBI Taxonomy" id="4829"/>
    <lineage>
        <taxon>Eukaryota</taxon>
        <taxon>Fungi</taxon>
        <taxon>Fungi incertae sedis</taxon>
        <taxon>Mucoromycota</taxon>
        <taxon>Mucoromycotina</taxon>
        <taxon>Mucoromycetes</taxon>
        <taxon>Mucorales</taxon>
        <taxon>Cunninghamellaceae</taxon>
        <taxon>Absidia</taxon>
    </lineage>
</organism>
<sequence>MWRSHTTTDAYGHCDIWHTTDTDNPPTTNTSPPVIVQRTPCVSLLEKRTSYRRLSLCDRPYSPFSGYYDQDDIYVGREYDIFGGEAPCPSDSSTASLSSSFSSQVDIFCDDPFSTPQEVPQHFKRTQGTATVGSRRPKKDQPSTNHDDLVDYPPLWLFSDGPHPSVAPLDDSKLEYS</sequence>
<dbReference type="Proteomes" id="UP000078561">
    <property type="component" value="Unassembled WGS sequence"/>
</dbReference>
<protein>
    <submittedName>
        <fullName evidence="2">Uncharacterized protein</fullName>
    </submittedName>
</protein>
<dbReference type="OrthoDB" id="2219730at2759"/>
<dbReference type="EMBL" id="LT554074">
    <property type="protein sequence ID" value="SAM03253.1"/>
    <property type="molecule type" value="Genomic_DNA"/>
</dbReference>